<name>G2TMX0_HEYCO</name>
<reference evidence="1 2" key="1">
    <citation type="journal article" date="2011" name="Stand. Genomic Sci.">
        <title>Complete Genome Sequence of a thermotolerant sporogenic lactic acid bacterium, Bacillus coagulans strain 36D1.</title>
        <authorList>
            <person name="Rhee M.S."/>
            <person name="Moritz B.E."/>
            <person name="Xie G."/>
            <person name="Glavina Del Rio T."/>
            <person name="Dalin E."/>
            <person name="Tice H."/>
            <person name="Bruce D."/>
            <person name="Goodwin L."/>
            <person name="Chertkov O."/>
            <person name="Brettin T."/>
            <person name="Han C."/>
            <person name="Detter C."/>
            <person name="Pitluck S."/>
            <person name="Land M.L."/>
            <person name="Patel M."/>
            <person name="Ou M."/>
            <person name="Harbrucker R."/>
            <person name="Ingram L.O."/>
            <person name="Shanmugam K.T."/>
        </authorList>
    </citation>
    <scope>NUCLEOTIDE SEQUENCE [LARGE SCALE GENOMIC DNA]</scope>
    <source>
        <strain evidence="1 2">36D1</strain>
    </source>
</reference>
<dbReference type="HOGENOM" id="CLU_3387979_0_0_9"/>
<evidence type="ECO:0000313" key="1">
    <source>
        <dbReference type="EMBL" id="AEP01193.1"/>
    </source>
</evidence>
<protein>
    <submittedName>
        <fullName evidence="1">Uncharacterized protein</fullName>
    </submittedName>
</protein>
<evidence type="ECO:0000313" key="2">
    <source>
        <dbReference type="Proteomes" id="UP000009283"/>
    </source>
</evidence>
<dbReference type="KEGG" id="bag:Bcoa_2009"/>
<accession>G2TMX0</accession>
<dbReference type="EMBL" id="CP003056">
    <property type="protein sequence ID" value="AEP01193.1"/>
    <property type="molecule type" value="Genomic_DNA"/>
</dbReference>
<proteinExistence type="predicted"/>
<organism evidence="1 2">
    <name type="scientific">Heyndrickxia coagulans 36D1</name>
    <dbReference type="NCBI Taxonomy" id="345219"/>
    <lineage>
        <taxon>Bacteria</taxon>
        <taxon>Bacillati</taxon>
        <taxon>Bacillota</taxon>
        <taxon>Bacilli</taxon>
        <taxon>Bacillales</taxon>
        <taxon>Bacillaceae</taxon>
        <taxon>Heyndrickxia</taxon>
    </lineage>
</organism>
<dbReference type="AlphaFoldDB" id="G2TMX0"/>
<dbReference type="Proteomes" id="UP000009283">
    <property type="component" value="Chromosome"/>
</dbReference>
<gene>
    <name evidence="1" type="ORF">Bcoa_2009</name>
</gene>
<sequence>MMEKIVDVSLLVVAAGLLVVWARKKYWDRQKR</sequence>